<evidence type="ECO:0000256" key="1">
    <source>
        <dbReference type="ARBA" id="ARBA00010062"/>
    </source>
</evidence>
<gene>
    <name evidence="6" type="ORF">K9B37_23800</name>
</gene>
<feature type="domain" description="Leucine-binding protein" evidence="5">
    <location>
        <begin position="25"/>
        <end position="363"/>
    </location>
</feature>
<dbReference type="Pfam" id="PF13458">
    <property type="entry name" value="Peripla_BP_6"/>
    <property type="match status" value="1"/>
</dbReference>
<dbReference type="PANTHER" id="PTHR30483">
    <property type="entry name" value="LEUCINE-SPECIFIC-BINDING PROTEIN"/>
    <property type="match status" value="1"/>
</dbReference>
<dbReference type="EMBL" id="JAIRBM010000031">
    <property type="protein sequence ID" value="MBZ6079282.1"/>
    <property type="molecule type" value="Genomic_DNA"/>
</dbReference>
<protein>
    <submittedName>
        <fullName evidence="6">ABC transporter substrate-binding protein</fullName>
    </submittedName>
</protein>
<evidence type="ECO:0000256" key="3">
    <source>
        <dbReference type="ARBA" id="ARBA00022970"/>
    </source>
</evidence>
<comment type="caution">
    <text evidence="6">The sequence shown here is derived from an EMBL/GenBank/DDBJ whole genome shotgun (WGS) entry which is preliminary data.</text>
</comment>
<dbReference type="SUPFAM" id="SSF53822">
    <property type="entry name" value="Periplasmic binding protein-like I"/>
    <property type="match status" value="1"/>
</dbReference>
<proteinExistence type="inferred from homology"/>
<organism evidence="6 7">
    <name type="scientific">Microvirga puerhi</name>
    <dbReference type="NCBI Taxonomy" id="2876078"/>
    <lineage>
        <taxon>Bacteria</taxon>
        <taxon>Pseudomonadati</taxon>
        <taxon>Pseudomonadota</taxon>
        <taxon>Alphaproteobacteria</taxon>
        <taxon>Hyphomicrobiales</taxon>
        <taxon>Methylobacteriaceae</taxon>
        <taxon>Microvirga</taxon>
    </lineage>
</organism>
<feature type="chain" id="PRO_5046818993" evidence="4">
    <location>
        <begin position="21"/>
        <end position="398"/>
    </location>
</feature>
<evidence type="ECO:0000256" key="4">
    <source>
        <dbReference type="SAM" id="SignalP"/>
    </source>
</evidence>
<keyword evidence="3" id="KW-0029">Amino-acid transport</keyword>
<evidence type="ECO:0000313" key="6">
    <source>
        <dbReference type="EMBL" id="MBZ6079282.1"/>
    </source>
</evidence>
<dbReference type="PANTHER" id="PTHR30483:SF6">
    <property type="entry name" value="PERIPLASMIC BINDING PROTEIN OF ABC TRANSPORTER FOR NATURAL AMINO ACIDS"/>
    <property type="match status" value="1"/>
</dbReference>
<dbReference type="CDD" id="cd06327">
    <property type="entry name" value="PBP1_SBP-like"/>
    <property type="match status" value="1"/>
</dbReference>
<evidence type="ECO:0000256" key="2">
    <source>
        <dbReference type="ARBA" id="ARBA00022729"/>
    </source>
</evidence>
<keyword evidence="2 4" id="KW-0732">Signal</keyword>
<evidence type="ECO:0000259" key="5">
    <source>
        <dbReference type="Pfam" id="PF13458"/>
    </source>
</evidence>
<dbReference type="RefSeq" id="WP_224316210.1">
    <property type="nucleotide sequence ID" value="NZ_JAIRBM010000031.1"/>
</dbReference>
<dbReference type="InterPro" id="IPR051010">
    <property type="entry name" value="BCAA_transport"/>
</dbReference>
<keyword evidence="7" id="KW-1185">Reference proteome</keyword>
<keyword evidence="3" id="KW-0813">Transport</keyword>
<sequence>MKRLLLATSLMLSTALTASAQQAPSVKIAVLNDQSTSFSALGGTEVVDAVKLAIQDFGGSVLGKPIEFVSADHQNKPEVALSIAREWLERDNVDAIVDIANSAIALSVNNLLGQNKKVGLFISPITDRPTEEDCNGYGVSWAYDAYSVARSSVRAQLDRGGESWFIISPDYEAGKVLESTVKTAVEEEGGKVLKAIRAPLGTTDFSSFILQAQSSGAKVVALTLNGPELVNALKQIQEFGLIDQGQRVALTVLHQSDARSIGLDALKGIQFASPWYWNTDDASKRFKAEMMKKTGNAPGWVAAGAYSATTNYLNAVKAVGTDDADKVLAKLRETKINDFFAHNATLWPNGRLIHDMYLLEVNKPGEGDRQDVFKVLATVPAEQAFRSLDQSKCKLVKK</sequence>
<feature type="signal peptide" evidence="4">
    <location>
        <begin position="1"/>
        <end position="20"/>
    </location>
</feature>
<dbReference type="InterPro" id="IPR028081">
    <property type="entry name" value="Leu-bd"/>
</dbReference>
<name>A0ABS7VWD2_9HYPH</name>
<dbReference type="Gene3D" id="3.40.50.2300">
    <property type="match status" value="2"/>
</dbReference>
<comment type="similarity">
    <text evidence="1">Belongs to the leucine-binding protein family.</text>
</comment>
<evidence type="ECO:0000313" key="7">
    <source>
        <dbReference type="Proteomes" id="UP000704176"/>
    </source>
</evidence>
<accession>A0ABS7VWD2</accession>
<dbReference type="Proteomes" id="UP000704176">
    <property type="component" value="Unassembled WGS sequence"/>
</dbReference>
<dbReference type="InterPro" id="IPR028082">
    <property type="entry name" value="Peripla_BP_I"/>
</dbReference>
<reference evidence="6 7" key="1">
    <citation type="submission" date="2021-09" db="EMBL/GenBank/DDBJ databases">
        <title>The complete genome sequence of a new microorganism.</title>
        <authorList>
            <person name="Zi Z."/>
        </authorList>
    </citation>
    <scope>NUCLEOTIDE SEQUENCE [LARGE SCALE GENOMIC DNA]</scope>
    <source>
        <strain evidence="6 7">WGZ8</strain>
    </source>
</reference>